<evidence type="ECO:0000313" key="3">
    <source>
        <dbReference type="Proteomes" id="UP000596661"/>
    </source>
</evidence>
<dbReference type="Gramene" id="evm.model.01.1792">
    <property type="protein sequence ID" value="cds.evm.model.01.1792"/>
    <property type="gene ID" value="evm.TU.01.1792"/>
</dbReference>
<reference evidence="2" key="2">
    <citation type="submission" date="2021-03" db="UniProtKB">
        <authorList>
            <consortium name="EnsemblPlants"/>
        </authorList>
    </citation>
    <scope>IDENTIFICATION</scope>
</reference>
<evidence type="ECO:0000256" key="1">
    <source>
        <dbReference type="SAM" id="MobiDB-lite"/>
    </source>
</evidence>
<feature type="compositionally biased region" description="Basic and acidic residues" evidence="1">
    <location>
        <begin position="75"/>
        <end position="85"/>
    </location>
</feature>
<organism evidence="2 3">
    <name type="scientific">Cannabis sativa</name>
    <name type="common">Hemp</name>
    <name type="synonym">Marijuana</name>
    <dbReference type="NCBI Taxonomy" id="3483"/>
    <lineage>
        <taxon>Eukaryota</taxon>
        <taxon>Viridiplantae</taxon>
        <taxon>Streptophyta</taxon>
        <taxon>Embryophyta</taxon>
        <taxon>Tracheophyta</taxon>
        <taxon>Spermatophyta</taxon>
        <taxon>Magnoliopsida</taxon>
        <taxon>eudicotyledons</taxon>
        <taxon>Gunneridae</taxon>
        <taxon>Pentapetalae</taxon>
        <taxon>rosids</taxon>
        <taxon>fabids</taxon>
        <taxon>Rosales</taxon>
        <taxon>Cannabaceae</taxon>
        <taxon>Cannabis</taxon>
    </lineage>
</organism>
<name>A0A803NII3_CANSA</name>
<evidence type="ECO:0000313" key="2">
    <source>
        <dbReference type="EnsemblPlants" id="cds.evm.model.01.1792"/>
    </source>
</evidence>
<feature type="compositionally biased region" description="Basic and acidic residues" evidence="1">
    <location>
        <begin position="30"/>
        <end position="41"/>
    </location>
</feature>
<accession>A0A803NII3</accession>
<keyword evidence="3" id="KW-1185">Reference proteome</keyword>
<dbReference type="EMBL" id="UZAU01000048">
    <property type="status" value="NOT_ANNOTATED_CDS"/>
    <property type="molecule type" value="Genomic_DNA"/>
</dbReference>
<dbReference type="AlphaFoldDB" id="A0A803NII3"/>
<feature type="compositionally biased region" description="Basic and acidic residues" evidence="1">
    <location>
        <begin position="57"/>
        <end position="68"/>
    </location>
</feature>
<protein>
    <submittedName>
        <fullName evidence="2">Uncharacterized protein</fullName>
    </submittedName>
</protein>
<dbReference type="Proteomes" id="UP000596661">
    <property type="component" value="Chromosome 1"/>
</dbReference>
<sequence>MVLTRKNFGRHYTNPNANAGDTIDPTRVTSRHEDQHSKDQNPNDPIVEDNESGENSSDDHQDTPKDDYQDMPTDCGEKKDDLDKSDPVVIMAKKLQIVETKLT</sequence>
<reference evidence="2" key="1">
    <citation type="submission" date="2018-11" db="EMBL/GenBank/DDBJ databases">
        <authorList>
            <person name="Grassa J C."/>
        </authorList>
    </citation>
    <scope>NUCLEOTIDE SEQUENCE [LARGE SCALE GENOMIC DNA]</scope>
</reference>
<proteinExistence type="predicted"/>
<feature type="region of interest" description="Disordered" evidence="1">
    <location>
        <begin position="1"/>
        <end position="85"/>
    </location>
</feature>
<dbReference type="EnsemblPlants" id="evm.model.01.1792">
    <property type="protein sequence ID" value="cds.evm.model.01.1792"/>
    <property type="gene ID" value="evm.TU.01.1792"/>
</dbReference>